<dbReference type="InterPro" id="IPR029057">
    <property type="entry name" value="PRTase-like"/>
</dbReference>
<dbReference type="EMBL" id="JAUGZK010000012">
    <property type="protein sequence ID" value="MEE2025434.1"/>
    <property type="molecule type" value="Genomic_DNA"/>
</dbReference>
<dbReference type="InterPro" id="IPR051910">
    <property type="entry name" value="ComF/GntX_DNA_util-trans"/>
</dbReference>
<evidence type="ECO:0000313" key="2">
    <source>
        <dbReference type="EMBL" id="MEE2025434.1"/>
    </source>
</evidence>
<dbReference type="Proteomes" id="UP001339167">
    <property type="component" value="Unassembled WGS sequence"/>
</dbReference>
<protein>
    <submittedName>
        <fullName evidence="2">ComF family protein</fullName>
    </submittedName>
</protein>
<dbReference type="RefSeq" id="WP_330088749.1">
    <property type="nucleotide sequence ID" value="NZ_JAUGZK010000012.1"/>
</dbReference>
<dbReference type="PANTHER" id="PTHR47505">
    <property type="entry name" value="DNA UTILIZATION PROTEIN YHGH"/>
    <property type="match status" value="1"/>
</dbReference>
<gene>
    <name evidence="2" type="ORF">QWF21_14450</name>
</gene>
<organism evidence="2 3">
    <name type="scientific">Alkalimonas mucilaginosa</name>
    <dbReference type="NCBI Taxonomy" id="3057676"/>
    <lineage>
        <taxon>Bacteria</taxon>
        <taxon>Pseudomonadati</taxon>
        <taxon>Pseudomonadota</taxon>
        <taxon>Gammaproteobacteria</taxon>
        <taxon>Alkalimonas</taxon>
    </lineage>
</organism>
<dbReference type="PANTHER" id="PTHR47505:SF1">
    <property type="entry name" value="DNA UTILIZATION PROTEIN YHGH"/>
    <property type="match status" value="1"/>
</dbReference>
<keyword evidence="3" id="KW-1185">Reference proteome</keyword>
<evidence type="ECO:0000256" key="1">
    <source>
        <dbReference type="ARBA" id="ARBA00008007"/>
    </source>
</evidence>
<dbReference type="CDD" id="cd06223">
    <property type="entry name" value="PRTases_typeI"/>
    <property type="match status" value="1"/>
</dbReference>
<dbReference type="Gene3D" id="3.40.50.2020">
    <property type="match status" value="1"/>
</dbReference>
<name>A0ABU7JID3_9GAMM</name>
<comment type="similarity">
    <text evidence="1">Belongs to the ComF/GntX family.</text>
</comment>
<evidence type="ECO:0000313" key="3">
    <source>
        <dbReference type="Proteomes" id="UP001339167"/>
    </source>
</evidence>
<accession>A0ABU7JID3</accession>
<comment type="caution">
    <text evidence="2">The sequence shown here is derived from an EMBL/GenBank/DDBJ whole genome shotgun (WGS) entry which is preliminary data.</text>
</comment>
<proteinExistence type="inferred from homology"/>
<sequence length="238" mass="27473">MLQKVLHQLMPNRCLWCDLPVHSPGQQVCNCCEAALPGFDIEFYQGNLLWLPAVQQGLPKLYAERLLSLSWYQPPFDYAISQWKLQHQLAAGHFLLQQFRQLAQRYQAAGFPLPDCLCYIPMPAWRYLRRGFNQAELLAQTLAQTWQVPVLPLLQRQRSGQHQRLLKRAQRQHNSKRLFQLNPAFRKQLPELGRIALVDDVITTGSTVQHACRCLQQGGATPLQLWTLAITAKDRRAR</sequence>
<dbReference type="SUPFAM" id="SSF53271">
    <property type="entry name" value="PRTase-like"/>
    <property type="match status" value="1"/>
</dbReference>
<reference evidence="2 3" key="1">
    <citation type="submission" date="2023-06" db="EMBL/GenBank/DDBJ databases">
        <title>Alkalimonas sp., MEB004 an alkaliphilic bacterium isolated from Lonar Lake, India.</title>
        <authorList>
            <person name="Joshi A."/>
            <person name="Thite S."/>
        </authorList>
    </citation>
    <scope>NUCLEOTIDE SEQUENCE [LARGE SCALE GENOMIC DNA]</scope>
    <source>
        <strain evidence="2 3">MEB004</strain>
    </source>
</reference>
<dbReference type="InterPro" id="IPR000836">
    <property type="entry name" value="PRTase_dom"/>
</dbReference>